<dbReference type="InterPro" id="IPR045048">
    <property type="entry name" value="FBXO31/39"/>
</dbReference>
<dbReference type="Pfam" id="PF12937">
    <property type="entry name" value="F-box-like"/>
    <property type="match status" value="1"/>
</dbReference>
<dbReference type="InterPro" id="IPR036047">
    <property type="entry name" value="F-box-like_dom_sf"/>
</dbReference>
<dbReference type="SMART" id="SM00256">
    <property type="entry name" value="FBOX"/>
    <property type="match status" value="1"/>
</dbReference>
<dbReference type="OrthoDB" id="722566at2759"/>
<dbReference type="RefSeq" id="XP_028464146.1">
    <property type="nucleotide sequence ID" value="XM_028607312.1"/>
</dbReference>
<dbReference type="PROSITE" id="PS50181">
    <property type="entry name" value="FBOX"/>
    <property type="match status" value="1"/>
</dbReference>
<dbReference type="Proteomes" id="UP000272025">
    <property type="component" value="Unassembled WGS sequence"/>
</dbReference>
<dbReference type="Gene3D" id="1.20.1280.50">
    <property type="match status" value="1"/>
</dbReference>
<evidence type="ECO:0000259" key="4">
    <source>
        <dbReference type="PROSITE" id="PS50181"/>
    </source>
</evidence>
<reference evidence="5 6" key="1">
    <citation type="journal article" date="2018" name="Mol. Ecol.">
        <title>The obligate alkalophilic soda-lake fungus Sodiomyces alkalinus has shifted to a protein diet.</title>
        <authorList>
            <person name="Grum-Grzhimaylo A.A."/>
            <person name="Falkoski D.L."/>
            <person name="van den Heuvel J."/>
            <person name="Valero-Jimenez C.A."/>
            <person name="Min B."/>
            <person name="Choi I.G."/>
            <person name="Lipzen A."/>
            <person name="Daum C.G."/>
            <person name="Aanen D.K."/>
            <person name="Tsang A."/>
            <person name="Henrissat B."/>
            <person name="Bilanenko E.N."/>
            <person name="de Vries R.P."/>
            <person name="van Kan J.A.L."/>
            <person name="Grigoriev I.V."/>
            <person name="Debets A.J.M."/>
        </authorList>
    </citation>
    <scope>NUCLEOTIDE SEQUENCE [LARGE SCALE GENOMIC DNA]</scope>
    <source>
        <strain evidence="5 6">F11</strain>
    </source>
</reference>
<evidence type="ECO:0000313" key="6">
    <source>
        <dbReference type="Proteomes" id="UP000272025"/>
    </source>
</evidence>
<organism evidence="5 6">
    <name type="scientific">Sodiomyces alkalinus (strain CBS 110278 / VKM F-3762 / F11)</name>
    <name type="common">Alkaliphilic filamentous fungus</name>
    <dbReference type="NCBI Taxonomy" id="1314773"/>
    <lineage>
        <taxon>Eukaryota</taxon>
        <taxon>Fungi</taxon>
        <taxon>Dikarya</taxon>
        <taxon>Ascomycota</taxon>
        <taxon>Pezizomycotina</taxon>
        <taxon>Sordariomycetes</taxon>
        <taxon>Hypocreomycetidae</taxon>
        <taxon>Glomerellales</taxon>
        <taxon>Plectosphaerellaceae</taxon>
        <taxon>Sodiomyces</taxon>
    </lineage>
</organism>
<dbReference type="GO" id="GO:0016567">
    <property type="term" value="P:protein ubiquitination"/>
    <property type="evidence" value="ECO:0007669"/>
    <property type="project" value="UniProtKB-UniPathway"/>
</dbReference>
<evidence type="ECO:0000256" key="1">
    <source>
        <dbReference type="ARBA" id="ARBA00004906"/>
    </source>
</evidence>
<dbReference type="CDD" id="cd09917">
    <property type="entry name" value="F-box_SF"/>
    <property type="match status" value="1"/>
</dbReference>
<feature type="compositionally biased region" description="Basic and acidic residues" evidence="3">
    <location>
        <begin position="34"/>
        <end position="44"/>
    </location>
</feature>
<sequence length="534" mass="59661">MSNSPDGSPEEPVPVSSYDPHNVRVDATALEPETVSRSDVPSERPRCPILSLPIELLDAILSYLHPIDLAAVSQTCRAIRSRAIADIHWLPHVQANIPGLTLASPYPCDNYRDLYAAHDPRWFLPKYKIWFCDRHLMGKMIVVRYDPRRGCIEGYQLLAVSSLTNPQHWAADDQVIIHSFEPRVKLHLDKPVVQFHVGDRDRSYVPVSGPTAGCRFASELPMTLDNRPDHIFSNFSLARPLHPVTVDFRLDSDFPYGDVWPPPAIPSPQRVSGFASASDLDYVVDDDRPRARAEMSDRAFRIRQWMEMAGPPGTPSVMLGPGLARVLHVVAGFVPINAIGGGAPPPVHGLAGPHIGEEIITYATLDPKLYTPTELKPWRGIWVGDYSGHGCEFLLVHQPDTEDDNATDEKLGVIRVEHESDDDWEKRRKEARIYRGRLEAVKLTGDPNVPRGEHTFIVDDLGEAGLVGIAQDPPFEGARIMKSKGHVAGTGFYNDKFIDSQLLLLSYDKLAQYWVSFGHISYFQRVDLDSFLVP</sequence>
<dbReference type="UniPathway" id="UPA00143"/>
<proteinExistence type="predicted"/>
<dbReference type="AlphaFoldDB" id="A0A3N2PPI0"/>
<evidence type="ECO:0000256" key="3">
    <source>
        <dbReference type="SAM" id="MobiDB-lite"/>
    </source>
</evidence>
<evidence type="ECO:0000256" key="2">
    <source>
        <dbReference type="ARBA" id="ARBA00022786"/>
    </source>
</evidence>
<accession>A0A3N2PPI0</accession>
<keyword evidence="2" id="KW-0833">Ubl conjugation pathway</keyword>
<feature type="region of interest" description="Disordered" evidence="3">
    <location>
        <begin position="1"/>
        <end position="44"/>
    </location>
</feature>
<keyword evidence="6" id="KW-1185">Reference proteome</keyword>
<evidence type="ECO:0000313" key="5">
    <source>
        <dbReference type="EMBL" id="ROT36340.1"/>
    </source>
</evidence>
<comment type="pathway">
    <text evidence="1">Protein modification; protein ubiquitination.</text>
</comment>
<gene>
    <name evidence="5" type="ORF">SODALDRAFT_217615</name>
</gene>
<feature type="domain" description="F-box" evidence="4">
    <location>
        <begin position="46"/>
        <end position="92"/>
    </location>
</feature>
<dbReference type="PANTHER" id="PTHR10706">
    <property type="entry name" value="F-BOX FAMILY PROTEIN"/>
    <property type="match status" value="1"/>
</dbReference>
<protein>
    <recommendedName>
        <fullName evidence="4">F-box domain-containing protein</fullName>
    </recommendedName>
</protein>
<dbReference type="EMBL" id="ML119059">
    <property type="protein sequence ID" value="ROT36340.1"/>
    <property type="molecule type" value="Genomic_DNA"/>
</dbReference>
<dbReference type="STRING" id="1314773.A0A3N2PPI0"/>
<dbReference type="PANTHER" id="PTHR10706:SF130">
    <property type="entry name" value="F-BOX ONLY PROTEIN 31"/>
    <property type="match status" value="1"/>
</dbReference>
<dbReference type="GeneID" id="39575790"/>
<dbReference type="Pfam" id="PF12014">
    <property type="entry name" value="Cyclin_D1_bind"/>
    <property type="match status" value="1"/>
</dbReference>
<dbReference type="InterPro" id="IPR001810">
    <property type="entry name" value="F-box_dom"/>
</dbReference>
<dbReference type="SUPFAM" id="SSF81383">
    <property type="entry name" value="F-box domain"/>
    <property type="match status" value="1"/>
</dbReference>
<name>A0A3N2PPI0_SODAK</name>